<evidence type="ECO:0000259" key="2">
    <source>
        <dbReference type="Pfam" id="PF07589"/>
    </source>
</evidence>
<feature type="chain" id="PRO_5047478628" description="Ice-binding protein C-terminal domain-containing protein" evidence="1">
    <location>
        <begin position="25"/>
        <end position="232"/>
    </location>
</feature>
<keyword evidence="4" id="KW-1185">Reference proteome</keyword>
<gene>
    <name evidence="3" type="ORF">GCM10010971_19300</name>
</gene>
<dbReference type="InterPro" id="IPR013424">
    <property type="entry name" value="Ice-binding_C"/>
</dbReference>
<evidence type="ECO:0000313" key="3">
    <source>
        <dbReference type="EMBL" id="GGP26111.1"/>
    </source>
</evidence>
<feature type="domain" description="Ice-binding protein C-terminal" evidence="2">
    <location>
        <begin position="197"/>
        <end position="220"/>
    </location>
</feature>
<dbReference type="Proteomes" id="UP000621859">
    <property type="component" value="Unassembled WGS sequence"/>
</dbReference>
<sequence>MNSRSLSSLALACMLASLAPPGFAEVMDFDDIPISPTMISSPSHTDFAAAVSPQNNFTVAGQFTDLSFGSYNGTPVAPAWSGTIALNVNPDESNGSYPPGIAISSNNGDFFALANVRVYAPYGSQGAILNLNAFDLQGDNAPGPPTSFWYANVVIPAALPGNSPWVFVQLPTPENDADLFYMSSNTTLFLDHLQLEPVPEPGTWALLGIGLLGLTGWRRRHAAPHHSRSAMS</sequence>
<comment type="caution">
    <text evidence="3">The sequence shown here is derived from an EMBL/GenBank/DDBJ whole genome shotgun (WGS) entry which is preliminary data.</text>
</comment>
<organism evidence="3 4">
    <name type="scientific">Silvimonas amylolytica</name>
    <dbReference type="NCBI Taxonomy" id="449663"/>
    <lineage>
        <taxon>Bacteria</taxon>
        <taxon>Pseudomonadati</taxon>
        <taxon>Pseudomonadota</taxon>
        <taxon>Betaproteobacteria</taxon>
        <taxon>Neisseriales</taxon>
        <taxon>Chitinibacteraceae</taxon>
        <taxon>Silvimonas</taxon>
    </lineage>
</organism>
<name>A0ABQ2PL40_9NEIS</name>
<keyword evidence="1" id="KW-0732">Signal</keyword>
<accession>A0ABQ2PL40</accession>
<feature type="signal peptide" evidence="1">
    <location>
        <begin position="1"/>
        <end position="24"/>
    </location>
</feature>
<proteinExistence type="predicted"/>
<evidence type="ECO:0000256" key="1">
    <source>
        <dbReference type="SAM" id="SignalP"/>
    </source>
</evidence>
<dbReference type="Pfam" id="PF07589">
    <property type="entry name" value="PEP-CTERM"/>
    <property type="match status" value="1"/>
</dbReference>
<protein>
    <recommendedName>
        <fullName evidence="2">Ice-binding protein C-terminal domain-containing protein</fullName>
    </recommendedName>
</protein>
<evidence type="ECO:0000313" key="4">
    <source>
        <dbReference type="Proteomes" id="UP000621859"/>
    </source>
</evidence>
<reference evidence="4" key="1">
    <citation type="journal article" date="2019" name="Int. J. Syst. Evol. Microbiol.">
        <title>The Global Catalogue of Microorganisms (GCM) 10K type strain sequencing project: providing services to taxonomists for standard genome sequencing and annotation.</title>
        <authorList>
            <consortium name="The Broad Institute Genomics Platform"/>
            <consortium name="The Broad Institute Genome Sequencing Center for Infectious Disease"/>
            <person name="Wu L."/>
            <person name="Ma J."/>
        </authorList>
    </citation>
    <scope>NUCLEOTIDE SEQUENCE [LARGE SCALE GENOMIC DNA]</scope>
    <source>
        <strain evidence="4">CGMCC 1.8860</strain>
    </source>
</reference>
<dbReference type="EMBL" id="BMLY01000002">
    <property type="protein sequence ID" value="GGP26111.1"/>
    <property type="molecule type" value="Genomic_DNA"/>
</dbReference>
<dbReference type="NCBIfam" id="TIGR02595">
    <property type="entry name" value="PEP_CTERM"/>
    <property type="match status" value="1"/>
</dbReference>
<dbReference type="RefSeq" id="WP_229678879.1">
    <property type="nucleotide sequence ID" value="NZ_BMLY01000002.1"/>
</dbReference>